<dbReference type="PANTHER" id="PTHR30487:SF0">
    <property type="entry name" value="PREPILIN LEADER PEPTIDASE_N-METHYLTRANSFERASE-RELATED"/>
    <property type="match status" value="1"/>
</dbReference>
<keyword evidence="5" id="KW-1185">Reference proteome</keyword>
<dbReference type="EC" id="2.1.1.-" evidence="4"/>
<dbReference type="InterPro" id="IPR000045">
    <property type="entry name" value="Prepilin_IV_endopep_pep"/>
</dbReference>
<feature type="transmembrane region" description="Helical" evidence="2">
    <location>
        <begin position="58"/>
        <end position="76"/>
    </location>
</feature>
<comment type="caution">
    <text evidence="4">The sequence shown here is derived from an EMBL/GenBank/DDBJ whole genome shotgun (WGS) entry which is preliminary data.</text>
</comment>
<feature type="transmembrane region" description="Helical" evidence="2">
    <location>
        <begin position="178"/>
        <end position="204"/>
    </location>
</feature>
<feature type="transmembrane region" description="Helical" evidence="2">
    <location>
        <begin position="6"/>
        <end position="26"/>
    </location>
</feature>
<dbReference type="PANTHER" id="PTHR30487">
    <property type="entry name" value="TYPE 4 PREPILIN-LIKE PROTEINS LEADER PEPTIDE-PROCESSING ENZYME"/>
    <property type="match status" value="1"/>
</dbReference>
<feature type="transmembrane region" description="Helical" evidence="2">
    <location>
        <begin position="82"/>
        <end position="100"/>
    </location>
</feature>
<evidence type="ECO:0000313" key="4">
    <source>
        <dbReference type="EMBL" id="MDP9822836.1"/>
    </source>
</evidence>
<evidence type="ECO:0000313" key="5">
    <source>
        <dbReference type="Proteomes" id="UP001240447"/>
    </source>
</evidence>
<evidence type="ECO:0000256" key="2">
    <source>
        <dbReference type="SAM" id="Phobius"/>
    </source>
</evidence>
<dbReference type="Gene3D" id="1.20.120.1220">
    <property type="match status" value="1"/>
</dbReference>
<feature type="transmembrane region" description="Helical" evidence="2">
    <location>
        <begin position="107"/>
        <end position="129"/>
    </location>
</feature>
<dbReference type="GO" id="GO:0008168">
    <property type="term" value="F:methyltransferase activity"/>
    <property type="evidence" value="ECO:0007669"/>
    <property type="project" value="UniProtKB-KW"/>
</dbReference>
<keyword evidence="4" id="KW-0378">Hydrolase</keyword>
<dbReference type="InterPro" id="IPR050882">
    <property type="entry name" value="Prepilin_peptidase/N-MTase"/>
</dbReference>
<evidence type="ECO:0000259" key="3">
    <source>
        <dbReference type="Pfam" id="PF01478"/>
    </source>
</evidence>
<feature type="transmembrane region" description="Helical" evidence="2">
    <location>
        <begin position="135"/>
        <end position="157"/>
    </location>
</feature>
<protein>
    <submittedName>
        <fullName evidence="4">Leader peptidase (Prepilin peptidase)/N-methyltransferase</fullName>
        <ecNumber evidence="4">2.1.1.-</ecNumber>
        <ecNumber evidence="4">3.4.23.43</ecNumber>
    </submittedName>
</protein>
<feature type="transmembrane region" description="Helical" evidence="2">
    <location>
        <begin position="216"/>
        <end position="237"/>
    </location>
</feature>
<keyword evidence="4" id="KW-0489">Methyltransferase</keyword>
<keyword evidence="2" id="KW-1133">Transmembrane helix</keyword>
<proteinExistence type="inferred from homology"/>
<evidence type="ECO:0000256" key="1">
    <source>
        <dbReference type="ARBA" id="ARBA00005801"/>
    </source>
</evidence>
<dbReference type="GO" id="GO:0032259">
    <property type="term" value="P:methylation"/>
    <property type="evidence" value="ECO:0007669"/>
    <property type="project" value="UniProtKB-KW"/>
</dbReference>
<keyword evidence="2" id="KW-0472">Membrane</keyword>
<accession>A0ABT9NQX6</accession>
<keyword evidence="4" id="KW-0808">Transferase</keyword>
<dbReference type="GO" id="GO:0004190">
    <property type="term" value="F:aspartic-type endopeptidase activity"/>
    <property type="evidence" value="ECO:0007669"/>
    <property type="project" value="UniProtKB-EC"/>
</dbReference>
<sequence length="240" mass="25023">MTTDPLAYAVLVPLCALLGLLVPGIVRRVPEPPAPEPDEIRADEPPKELYADVAARRWVRPGAVIFGALTGAAYAAGVGLDWELVFLLPIVPVGLALGAIDWRTKLLPYVLVAPLYPLTALLVVVVAAIEWDADILLRALVGWLATFAVYFALNWVAPGGFGYGDVRLSGVLGMAGGAVSWTALVAAATGGFFAMALLSIPLLLFGVIDRKDHVPFGPFMLVGAAAGIALAPVLAAGTAY</sequence>
<name>A0ABT9NQX6_9ACTN</name>
<keyword evidence="2" id="KW-0812">Transmembrane</keyword>
<reference evidence="4 5" key="1">
    <citation type="submission" date="2023-07" db="EMBL/GenBank/DDBJ databases">
        <title>Sequencing the genomes of 1000 actinobacteria strains.</title>
        <authorList>
            <person name="Klenk H.-P."/>
        </authorList>
    </citation>
    <scope>NUCLEOTIDE SEQUENCE [LARGE SCALE GENOMIC DNA]</scope>
    <source>
        <strain evidence="4 5">GD13</strain>
    </source>
</reference>
<gene>
    <name evidence="4" type="ORF">J2S59_002645</name>
</gene>
<dbReference type="Proteomes" id="UP001240447">
    <property type="component" value="Unassembled WGS sequence"/>
</dbReference>
<feature type="domain" description="Prepilin type IV endopeptidase peptidase" evidence="3">
    <location>
        <begin position="94"/>
        <end position="198"/>
    </location>
</feature>
<dbReference type="EC" id="3.4.23.43" evidence="4"/>
<dbReference type="EMBL" id="JAUSQM010000001">
    <property type="protein sequence ID" value="MDP9822836.1"/>
    <property type="molecule type" value="Genomic_DNA"/>
</dbReference>
<dbReference type="RefSeq" id="WP_068121355.1">
    <property type="nucleotide sequence ID" value="NZ_CCXJ01000360.1"/>
</dbReference>
<dbReference type="Pfam" id="PF01478">
    <property type="entry name" value="Peptidase_A24"/>
    <property type="match status" value="1"/>
</dbReference>
<comment type="similarity">
    <text evidence="1">Belongs to the peptidase A24 family.</text>
</comment>
<organism evidence="4 5">
    <name type="scientific">Nocardioides massiliensis</name>
    <dbReference type="NCBI Taxonomy" id="1325935"/>
    <lineage>
        <taxon>Bacteria</taxon>
        <taxon>Bacillati</taxon>
        <taxon>Actinomycetota</taxon>
        <taxon>Actinomycetes</taxon>
        <taxon>Propionibacteriales</taxon>
        <taxon>Nocardioidaceae</taxon>
        <taxon>Nocardioides</taxon>
    </lineage>
</organism>